<dbReference type="PANTHER" id="PTHR38097:SF2">
    <property type="entry name" value="DNA-BINDING PROTEIN STPA"/>
    <property type="match status" value="1"/>
</dbReference>
<dbReference type="SMART" id="SM00528">
    <property type="entry name" value="HNS"/>
    <property type="match status" value="1"/>
</dbReference>
<protein>
    <recommendedName>
        <fullName evidence="5">DNA-binding protein</fullName>
    </recommendedName>
</protein>
<comment type="subcellular location">
    <subcellularLocation>
        <location evidence="1">Cytoplasm</location>
        <location evidence="1">Nucleoid</location>
    </subcellularLocation>
</comment>
<dbReference type="GO" id="GO:0032993">
    <property type="term" value="C:protein-DNA complex"/>
    <property type="evidence" value="ECO:0007669"/>
    <property type="project" value="TreeGrafter"/>
</dbReference>
<evidence type="ECO:0000256" key="3">
    <source>
        <dbReference type="ARBA" id="ARBA00022490"/>
    </source>
</evidence>
<evidence type="ECO:0000313" key="10">
    <source>
        <dbReference type="EMBL" id="NVP03295.1"/>
    </source>
</evidence>
<dbReference type="Gene3D" id="1.10.287.1050">
    <property type="entry name" value="H-NS histone-like proteins"/>
    <property type="match status" value="1"/>
</dbReference>
<feature type="DNA-binding region" evidence="6">
    <location>
        <begin position="111"/>
        <end position="116"/>
    </location>
</feature>
<dbReference type="GO" id="GO:0000976">
    <property type="term" value="F:transcription cis-regulatory region binding"/>
    <property type="evidence" value="ECO:0007669"/>
    <property type="project" value="TreeGrafter"/>
</dbReference>
<reference evidence="10 11" key="1">
    <citation type="submission" date="2020-06" db="EMBL/GenBank/DDBJ databases">
        <title>Photobacterium damselae subsp. damselae comparative genomics.</title>
        <authorList>
            <person name="Osorio C.R."/>
        </authorList>
    </citation>
    <scope>NUCLEOTIDE SEQUENCE [LARGE SCALE GENOMIC DNA]</scope>
    <source>
        <strain evidence="10 11">TW250/03</strain>
    </source>
</reference>
<dbReference type="GO" id="GO:0001217">
    <property type="term" value="F:DNA-binding transcription repressor activity"/>
    <property type="evidence" value="ECO:0007669"/>
    <property type="project" value="TreeGrafter"/>
</dbReference>
<evidence type="ECO:0000256" key="7">
    <source>
        <dbReference type="SAM" id="Coils"/>
    </source>
</evidence>
<comment type="caution">
    <text evidence="10">The sequence shown here is derived from an EMBL/GenBank/DDBJ whole genome shotgun (WGS) entry which is preliminary data.</text>
</comment>
<dbReference type="PIRSF" id="PIRSF002096">
    <property type="entry name" value="HnS"/>
    <property type="match status" value="1"/>
</dbReference>
<evidence type="ECO:0000256" key="1">
    <source>
        <dbReference type="ARBA" id="ARBA00004453"/>
    </source>
</evidence>
<evidence type="ECO:0000256" key="6">
    <source>
        <dbReference type="PIRSR" id="PIRSR002096-1"/>
    </source>
</evidence>
<keyword evidence="3" id="KW-0963">Cytoplasm</keyword>
<proteinExistence type="inferred from homology"/>
<dbReference type="Gene3D" id="4.10.430.10">
    <property type="entry name" value="Histone-like protein H-NS, C-terminal domain"/>
    <property type="match status" value="1"/>
</dbReference>
<evidence type="ECO:0000259" key="9">
    <source>
        <dbReference type="SMART" id="SM00528"/>
    </source>
</evidence>
<evidence type="ECO:0000256" key="2">
    <source>
        <dbReference type="ARBA" id="ARBA00010610"/>
    </source>
</evidence>
<accession>A0A850R455</accession>
<dbReference type="GO" id="GO:0046983">
    <property type="term" value="F:protein dimerization activity"/>
    <property type="evidence" value="ECO:0007669"/>
    <property type="project" value="InterPro"/>
</dbReference>
<feature type="coiled-coil region" evidence="7">
    <location>
        <begin position="30"/>
        <end position="61"/>
    </location>
</feature>
<dbReference type="InterPro" id="IPR027454">
    <property type="entry name" value="Histone_HNS_N"/>
</dbReference>
<name>A0A850R455_PHODD</name>
<evidence type="ECO:0000256" key="5">
    <source>
        <dbReference type="PIRNR" id="PIRNR002096"/>
    </source>
</evidence>
<organism evidence="10 11">
    <name type="scientific">Photobacterium damselae subsp. damselae</name>
    <name type="common">Listonella damsela</name>
    <dbReference type="NCBI Taxonomy" id="85581"/>
    <lineage>
        <taxon>Bacteria</taxon>
        <taxon>Pseudomonadati</taxon>
        <taxon>Pseudomonadota</taxon>
        <taxon>Gammaproteobacteria</taxon>
        <taxon>Vibrionales</taxon>
        <taxon>Vibrionaceae</taxon>
        <taxon>Photobacterium</taxon>
    </lineage>
</organism>
<dbReference type="GO" id="GO:0030527">
    <property type="term" value="F:structural constituent of chromatin"/>
    <property type="evidence" value="ECO:0007669"/>
    <property type="project" value="InterPro"/>
</dbReference>
<dbReference type="GO" id="GO:0003680">
    <property type="term" value="F:minor groove of adenine-thymine-rich DNA binding"/>
    <property type="evidence" value="ECO:0007669"/>
    <property type="project" value="TreeGrafter"/>
</dbReference>
<evidence type="ECO:0000313" key="11">
    <source>
        <dbReference type="Proteomes" id="UP000533429"/>
    </source>
</evidence>
<gene>
    <name evidence="10" type="ORF">HWA77_24120</name>
</gene>
<comment type="similarity">
    <text evidence="2 5">Belongs to the histone-like protein H-NS family.</text>
</comment>
<dbReference type="PANTHER" id="PTHR38097">
    <property type="match status" value="1"/>
</dbReference>
<dbReference type="Pfam" id="PF00816">
    <property type="entry name" value="Histone_HNS"/>
    <property type="match status" value="1"/>
</dbReference>
<keyword evidence="7" id="KW-0175">Coiled coil</keyword>
<dbReference type="GO" id="GO:0003681">
    <property type="term" value="F:bent DNA binding"/>
    <property type="evidence" value="ECO:0007669"/>
    <property type="project" value="TreeGrafter"/>
</dbReference>
<sequence length="136" mass="15849">MEETIILLSNYGYLRQLANKLTHKEMEVIERRLTEVFSEVREEAEKAKKEEKERKAKITEYIKMLKQDGIDPNELSLLAETHSSRKKKRAPKAPKYRFIDSNGEERTWTGQGRTPSALTALLEQGHSMEEFLIINL</sequence>
<feature type="domain" description="DNA-binding protein H-NS-like C-terminal" evidence="9">
    <location>
        <begin position="86"/>
        <end position="133"/>
    </location>
</feature>
<dbReference type="GO" id="GO:0005829">
    <property type="term" value="C:cytosol"/>
    <property type="evidence" value="ECO:0007669"/>
    <property type="project" value="TreeGrafter"/>
</dbReference>
<feature type="region of interest" description="Disordered" evidence="8">
    <location>
        <begin position="81"/>
        <end position="112"/>
    </location>
</feature>
<dbReference type="InterPro" id="IPR027444">
    <property type="entry name" value="H-NS_C_dom"/>
</dbReference>
<dbReference type="SUPFAM" id="SSF81273">
    <property type="entry name" value="H-NS histone-like proteins"/>
    <property type="match status" value="1"/>
</dbReference>
<dbReference type="InterPro" id="IPR054180">
    <property type="entry name" value="H-NS-like_N"/>
</dbReference>
<dbReference type="GO" id="GO:0009295">
    <property type="term" value="C:nucleoid"/>
    <property type="evidence" value="ECO:0007669"/>
    <property type="project" value="UniProtKB-SubCell"/>
</dbReference>
<dbReference type="Pfam" id="PF22470">
    <property type="entry name" value="Histone_HNS_N"/>
    <property type="match status" value="1"/>
</dbReference>
<dbReference type="EMBL" id="JABXOR010001562">
    <property type="protein sequence ID" value="NVP03295.1"/>
    <property type="molecule type" value="Genomic_DNA"/>
</dbReference>
<evidence type="ECO:0000256" key="8">
    <source>
        <dbReference type="SAM" id="MobiDB-lite"/>
    </source>
</evidence>
<dbReference type="Proteomes" id="UP000533429">
    <property type="component" value="Unassembled WGS sequence"/>
</dbReference>
<feature type="compositionally biased region" description="Basic residues" evidence="8">
    <location>
        <begin position="84"/>
        <end position="95"/>
    </location>
</feature>
<evidence type="ECO:0000256" key="4">
    <source>
        <dbReference type="ARBA" id="ARBA00023125"/>
    </source>
</evidence>
<dbReference type="InterPro" id="IPR001801">
    <property type="entry name" value="Histone_HNS"/>
</dbReference>
<dbReference type="InterPro" id="IPR037150">
    <property type="entry name" value="H-NS_C_dom_sf"/>
</dbReference>
<keyword evidence="4 5" id="KW-0238">DNA-binding</keyword>
<dbReference type="AlphaFoldDB" id="A0A850R455"/>